<accession>A0A345RS58</accession>
<proteinExistence type="predicted"/>
<dbReference type="EMBL" id="CP029608">
    <property type="protein sequence ID" value="AXI62124.1"/>
    <property type="molecule type" value="Genomic_DNA"/>
</dbReference>
<dbReference type="AlphaFoldDB" id="A0A345RS58"/>
<evidence type="ECO:0000313" key="4">
    <source>
        <dbReference type="Proteomes" id="UP000253720"/>
    </source>
</evidence>
<keyword evidence="2" id="KW-0812">Transmembrane</keyword>
<dbReference type="KEGG" id="pke:DLD99_17150"/>
<evidence type="ECO:0000256" key="2">
    <source>
        <dbReference type="SAM" id="Phobius"/>
    </source>
</evidence>
<gene>
    <name evidence="3" type="ORF">DLD99_17150</name>
</gene>
<evidence type="ECO:0000256" key="1">
    <source>
        <dbReference type="SAM" id="Coils"/>
    </source>
</evidence>
<organism evidence="3 4">
    <name type="scientific">Pseudomonas kribbensis</name>
    <dbReference type="NCBI Taxonomy" id="1628086"/>
    <lineage>
        <taxon>Bacteria</taxon>
        <taxon>Pseudomonadati</taxon>
        <taxon>Pseudomonadota</taxon>
        <taxon>Gammaproteobacteria</taxon>
        <taxon>Pseudomonadales</taxon>
        <taxon>Pseudomonadaceae</taxon>
        <taxon>Pseudomonas</taxon>
    </lineage>
</organism>
<keyword evidence="4" id="KW-1185">Reference proteome</keyword>
<feature type="transmembrane region" description="Helical" evidence="2">
    <location>
        <begin position="40"/>
        <end position="62"/>
    </location>
</feature>
<keyword evidence="2" id="KW-1133">Transmembrane helix</keyword>
<dbReference type="Proteomes" id="UP000253720">
    <property type="component" value="Chromosome"/>
</dbReference>
<protein>
    <submittedName>
        <fullName evidence="3">Uncharacterized protein</fullName>
    </submittedName>
</protein>
<name>A0A345RS58_9PSED</name>
<keyword evidence="2" id="KW-0472">Membrane</keyword>
<evidence type="ECO:0000313" key="3">
    <source>
        <dbReference type="EMBL" id="AXI62124.1"/>
    </source>
</evidence>
<sequence>MLQNNRENLELDRLHNETRKLVAERQKLLAEEKKLKWETYFYPVAVVAGVLTASAALAGVFFRF</sequence>
<dbReference type="RefSeq" id="WP_085732020.1">
    <property type="nucleotide sequence ID" value="NZ_CP193787.1"/>
</dbReference>
<keyword evidence="1" id="KW-0175">Coiled coil</keyword>
<feature type="coiled-coil region" evidence="1">
    <location>
        <begin position="4"/>
        <end position="31"/>
    </location>
</feature>
<reference evidence="3 4" key="1">
    <citation type="submission" date="2018-05" db="EMBL/GenBank/DDBJ databases">
        <title>Complete genome sequence of Pseudomonas kribbensis 46-2(T).</title>
        <authorList>
            <person name="Jeong H."/>
            <person name="Lee S.-G."/>
            <person name="Rha E."/>
            <person name="Kim H."/>
        </authorList>
    </citation>
    <scope>NUCLEOTIDE SEQUENCE [LARGE SCALE GENOMIC DNA]</scope>
    <source>
        <strain evidence="3 4">46-2</strain>
    </source>
</reference>